<feature type="region of interest" description="Disordered" evidence="1">
    <location>
        <begin position="45"/>
        <end position="101"/>
    </location>
</feature>
<organism evidence="3 4">
    <name type="scientific">Diploscapter pachys</name>
    <dbReference type="NCBI Taxonomy" id="2018661"/>
    <lineage>
        <taxon>Eukaryota</taxon>
        <taxon>Metazoa</taxon>
        <taxon>Ecdysozoa</taxon>
        <taxon>Nematoda</taxon>
        <taxon>Chromadorea</taxon>
        <taxon>Rhabditida</taxon>
        <taxon>Rhabditina</taxon>
        <taxon>Rhabditomorpha</taxon>
        <taxon>Rhabditoidea</taxon>
        <taxon>Rhabditidae</taxon>
        <taxon>Diploscapter</taxon>
    </lineage>
</organism>
<feature type="signal peptide" evidence="2">
    <location>
        <begin position="1"/>
        <end position="19"/>
    </location>
</feature>
<evidence type="ECO:0000256" key="2">
    <source>
        <dbReference type="SAM" id="SignalP"/>
    </source>
</evidence>
<evidence type="ECO:0000313" key="3">
    <source>
        <dbReference type="EMBL" id="PAV75945.1"/>
    </source>
</evidence>
<keyword evidence="2" id="KW-0732">Signal</keyword>
<name>A0A2A2KPT7_9BILA</name>
<reference evidence="3 4" key="1">
    <citation type="journal article" date="2017" name="Curr. Biol.">
        <title>Genome architecture and evolution of a unichromosomal asexual nematode.</title>
        <authorList>
            <person name="Fradin H."/>
            <person name="Zegar C."/>
            <person name="Gutwein M."/>
            <person name="Lucas J."/>
            <person name="Kovtun M."/>
            <person name="Corcoran D."/>
            <person name="Baugh L.R."/>
            <person name="Kiontke K."/>
            <person name="Gunsalus K."/>
            <person name="Fitch D.H."/>
            <person name="Piano F."/>
        </authorList>
    </citation>
    <scope>NUCLEOTIDE SEQUENCE [LARGE SCALE GENOMIC DNA]</scope>
    <source>
        <strain evidence="3">PF1309</strain>
    </source>
</reference>
<dbReference type="EMBL" id="LIAE01007991">
    <property type="protein sequence ID" value="PAV75945.1"/>
    <property type="molecule type" value="Genomic_DNA"/>
</dbReference>
<dbReference type="Proteomes" id="UP000218231">
    <property type="component" value="Unassembled WGS sequence"/>
</dbReference>
<comment type="caution">
    <text evidence="3">The sequence shown here is derived from an EMBL/GenBank/DDBJ whole genome shotgun (WGS) entry which is preliminary data.</text>
</comment>
<protein>
    <submittedName>
        <fullName evidence="3">Uncharacterized protein</fullName>
    </submittedName>
</protein>
<proteinExistence type="predicted"/>
<keyword evidence="4" id="KW-1185">Reference proteome</keyword>
<gene>
    <name evidence="3" type="ORF">WR25_21278</name>
</gene>
<accession>A0A2A2KPT7</accession>
<sequence length="115" mass="11116">MKCLFVLALGLSVLAVAQSGLVKKRQVLLPPSNVVAPNQILLPGQPTVAAPPAAPSTAPSGKGSPGDKQIVDGKVGPGGKGPVNVPGATSPTVPAPVLPGGVPGNTVVAQPIVLG</sequence>
<feature type="chain" id="PRO_5012900710" evidence="2">
    <location>
        <begin position="20"/>
        <end position="115"/>
    </location>
</feature>
<evidence type="ECO:0000256" key="1">
    <source>
        <dbReference type="SAM" id="MobiDB-lite"/>
    </source>
</evidence>
<evidence type="ECO:0000313" key="4">
    <source>
        <dbReference type="Proteomes" id="UP000218231"/>
    </source>
</evidence>
<dbReference type="AlphaFoldDB" id="A0A2A2KPT7"/>